<name>A0AAN8HBT5_9TELE</name>
<dbReference type="EMBL" id="JAULUE010002048">
    <property type="protein sequence ID" value="KAK5909816.1"/>
    <property type="molecule type" value="Genomic_DNA"/>
</dbReference>
<evidence type="ECO:0000313" key="3">
    <source>
        <dbReference type="Proteomes" id="UP001335648"/>
    </source>
</evidence>
<feature type="compositionally biased region" description="Pro residues" evidence="1">
    <location>
        <begin position="64"/>
        <end position="76"/>
    </location>
</feature>
<keyword evidence="3" id="KW-1185">Reference proteome</keyword>
<reference evidence="2 3" key="1">
    <citation type="journal article" date="2023" name="Mol. Biol. Evol.">
        <title>Genomics of Secondarily Temperate Adaptation in the Only Non-Antarctic Icefish.</title>
        <authorList>
            <person name="Rivera-Colon A.G."/>
            <person name="Rayamajhi N."/>
            <person name="Minhas B.F."/>
            <person name="Madrigal G."/>
            <person name="Bilyk K.T."/>
            <person name="Yoon V."/>
            <person name="Hune M."/>
            <person name="Gregory S."/>
            <person name="Cheng C.H.C."/>
            <person name="Catchen J.M."/>
        </authorList>
    </citation>
    <scope>NUCLEOTIDE SEQUENCE [LARGE SCALE GENOMIC DNA]</scope>
    <source>
        <strain evidence="2">JC2023a</strain>
    </source>
</reference>
<organism evidence="2 3">
    <name type="scientific">Champsocephalus esox</name>
    <name type="common">pike icefish</name>
    <dbReference type="NCBI Taxonomy" id="159716"/>
    <lineage>
        <taxon>Eukaryota</taxon>
        <taxon>Metazoa</taxon>
        <taxon>Chordata</taxon>
        <taxon>Craniata</taxon>
        <taxon>Vertebrata</taxon>
        <taxon>Euteleostomi</taxon>
        <taxon>Actinopterygii</taxon>
        <taxon>Neopterygii</taxon>
        <taxon>Teleostei</taxon>
        <taxon>Neoteleostei</taxon>
        <taxon>Acanthomorphata</taxon>
        <taxon>Eupercaria</taxon>
        <taxon>Perciformes</taxon>
        <taxon>Notothenioidei</taxon>
        <taxon>Channichthyidae</taxon>
        <taxon>Champsocephalus</taxon>
    </lineage>
</organism>
<feature type="compositionally biased region" description="Acidic residues" evidence="1">
    <location>
        <begin position="1"/>
        <end position="15"/>
    </location>
</feature>
<accession>A0AAN8HBT5</accession>
<dbReference type="Proteomes" id="UP001335648">
    <property type="component" value="Unassembled WGS sequence"/>
</dbReference>
<feature type="region of interest" description="Disordered" evidence="1">
    <location>
        <begin position="1"/>
        <end position="27"/>
    </location>
</feature>
<feature type="region of interest" description="Disordered" evidence="1">
    <location>
        <begin position="64"/>
        <end position="99"/>
    </location>
</feature>
<proteinExistence type="predicted"/>
<gene>
    <name evidence="2" type="ORF">CesoFtcFv8_003711</name>
</gene>
<evidence type="ECO:0000313" key="2">
    <source>
        <dbReference type="EMBL" id="KAK5909816.1"/>
    </source>
</evidence>
<sequence>MEEEEEEEEEEDAGEGVEGGGEAWMEDEMLGEGLPLLTRLWRLEDALDPAARGIWLVGWCSPPPFLAPPDRLTPPPRVKDSEEEDTPSGCLEDRDGIAV</sequence>
<comment type="caution">
    <text evidence="2">The sequence shown here is derived from an EMBL/GenBank/DDBJ whole genome shotgun (WGS) entry which is preliminary data.</text>
</comment>
<evidence type="ECO:0000256" key="1">
    <source>
        <dbReference type="SAM" id="MobiDB-lite"/>
    </source>
</evidence>
<protein>
    <submittedName>
        <fullName evidence="2">Uncharacterized protein</fullName>
    </submittedName>
</protein>
<dbReference type="AlphaFoldDB" id="A0AAN8HBT5"/>